<evidence type="ECO:0000259" key="2">
    <source>
        <dbReference type="PROSITE" id="PS51886"/>
    </source>
</evidence>
<evidence type="ECO:0000259" key="1">
    <source>
        <dbReference type="PROSITE" id="PS50097"/>
    </source>
</evidence>
<dbReference type="OMA" id="NCNANMD"/>
<dbReference type="Gene3D" id="1.25.40.420">
    <property type="match status" value="1"/>
</dbReference>
<dbReference type="OrthoDB" id="25620at2759"/>
<feature type="domain" description="TLDc" evidence="2">
    <location>
        <begin position="317"/>
        <end position="491"/>
    </location>
</feature>
<protein>
    <recommendedName>
        <fullName evidence="5">BTB domain-containing protein</fullName>
    </recommendedName>
</protein>
<evidence type="ECO:0008006" key="5">
    <source>
        <dbReference type="Google" id="ProtNLM"/>
    </source>
</evidence>
<dbReference type="PROSITE" id="PS51886">
    <property type="entry name" value="TLDC"/>
    <property type="match status" value="1"/>
</dbReference>
<dbReference type="RefSeq" id="XP_002110875.1">
    <property type="nucleotide sequence ID" value="XM_002110839.1"/>
</dbReference>
<dbReference type="KEGG" id="tad:TRIADDRAFT_37339"/>
<keyword evidence="4" id="KW-1185">Reference proteome</keyword>
<dbReference type="Pfam" id="PF07534">
    <property type="entry name" value="TLD"/>
    <property type="match status" value="1"/>
</dbReference>
<dbReference type="Gene3D" id="3.30.710.10">
    <property type="entry name" value="Potassium Channel Kv1.1, Chain A"/>
    <property type="match status" value="1"/>
</dbReference>
<dbReference type="InterPro" id="IPR011705">
    <property type="entry name" value="BACK"/>
</dbReference>
<feature type="domain" description="BTB" evidence="1">
    <location>
        <begin position="42"/>
        <end position="115"/>
    </location>
</feature>
<organism evidence="3 4">
    <name type="scientific">Trichoplax adhaerens</name>
    <name type="common">Trichoplax reptans</name>
    <dbReference type="NCBI Taxonomy" id="10228"/>
    <lineage>
        <taxon>Eukaryota</taxon>
        <taxon>Metazoa</taxon>
        <taxon>Placozoa</taxon>
        <taxon>Uniplacotomia</taxon>
        <taxon>Trichoplacea</taxon>
        <taxon>Trichoplacidae</taxon>
        <taxon>Trichoplax</taxon>
    </lineage>
</organism>
<dbReference type="HOGENOM" id="CLU_041203_0_0_1"/>
<dbReference type="InterPro" id="IPR051481">
    <property type="entry name" value="BTB-POZ/Galectin-3-binding"/>
</dbReference>
<sequence>MGSPKYCTLEPIEELPQLEESQAGLTNLITDLSHLIDDRQSTDLIIYVGENKTPFYTHRLIIWARCKGFRNQHPSILSQSHGCQSPAIINKPYLNAQYFQQVVDYLYIGKINLDSSKVFPILAIADDFGIASLQSACVDQINSQRTIDNAISYYMVIRDIILSNDSEWPAVNEVKKSCLTFIDENAEDVTNTESFLHLSNESLIELVGRDDFALSEEEIWRSVLRWAKNKADVTGQIKSWNDSEKMAVSHHLSKVIHCIKLLLIDSEVYAQEIEPTGAVPMKLSLERYRFAAVPAAFNTATDNRLQPRKMKTLFSGSVLLSGDNLYLQSILNGWYGNELQQWKLIFRASRDGFSARQFHVYCDNIDPTFVIVRGPDDNLCGGFSDQPWSRKGASGSYTRSSKAFIFTLTNQQDMPPSRFDITQEKYALVYDEEYGPTFGAGADLCIASNCDSNDQSYSNFPYSFEGLNASVNLLMGSYNFYVKDYEVFTIK</sequence>
<dbReference type="PANTHER" id="PTHR24410:SF34">
    <property type="entry name" value="LD40565P"/>
    <property type="match status" value="1"/>
</dbReference>
<dbReference type="InterPro" id="IPR011333">
    <property type="entry name" value="SKP1/BTB/POZ_sf"/>
</dbReference>
<dbReference type="SMART" id="SM00584">
    <property type="entry name" value="TLDc"/>
    <property type="match status" value="1"/>
</dbReference>
<dbReference type="CTD" id="6751560"/>
<evidence type="ECO:0000313" key="4">
    <source>
        <dbReference type="Proteomes" id="UP000009022"/>
    </source>
</evidence>
<dbReference type="Proteomes" id="UP000009022">
    <property type="component" value="Unassembled WGS sequence"/>
</dbReference>
<proteinExistence type="predicted"/>
<dbReference type="Pfam" id="PF07707">
    <property type="entry name" value="BACK"/>
    <property type="match status" value="1"/>
</dbReference>
<accession>B3RRI0</accession>
<dbReference type="PROSITE" id="PS50097">
    <property type="entry name" value="BTB"/>
    <property type="match status" value="1"/>
</dbReference>
<dbReference type="PhylomeDB" id="B3RRI0"/>
<dbReference type="GeneID" id="6751560"/>
<dbReference type="InterPro" id="IPR000210">
    <property type="entry name" value="BTB/POZ_dom"/>
</dbReference>
<dbReference type="PANTHER" id="PTHR24410">
    <property type="entry name" value="HL07962P-RELATED"/>
    <property type="match status" value="1"/>
</dbReference>
<reference evidence="3 4" key="1">
    <citation type="journal article" date="2008" name="Nature">
        <title>The Trichoplax genome and the nature of placozoans.</title>
        <authorList>
            <person name="Srivastava M."/>
            <person name="Begovic E."/>
            <person name="Chapman J."/>
            <person name="Putnam N.H."/>
            <person name="Hellsten U."/>
            <person name="Kawashima T."/>
            <person name="Kuo A."/>
            <person name="Mitros T."/>
            <person name="Salamov A."/>
            <person name="Carpenter M.L."/>
            <person name="Signorovitch A.Y."/>
            <person name="Moreno M.A."/>
            <person name="Kamm K."/>
            <person name="Grimwood J."/>
            <person name="Schmutz J."/>
            <person name="Shapiro H."/>
            <person name="Grigoriev I.V."/>
            <person name="Buss L.W."/>
            <person name="Schierwater B."/>
            <person name="Dellaporta S.L."/>
            <person name="Rokhsar D.S."/>
        </authorList>
    </citation>
    <scope>NUCLEOTIDE SEQUENCE [LARGE SCALE GENOMIC DNA]</scope>
    <source>
        <strain evidence="3 4">Grell-BS-1999</strain>
    </source>
</reference>
<evidence type="ECO:0000313" key="3">
    <source>
        <dbReference type="EMBL" id="EDV26879.1"/>
    </source>
</evidence>
<dbReference type="STRING" id="10228.B3RRI0"/>
<dbReference type="eggNOG" id="KOG4350">
    <property type="taxonomic scope" value="Eukaryota"/>
</dbReference>
<dbReference type="SUPFAM" id="SSF54695">
    <property type="entry name" value="POZ domain"/>
    <property type="match status" value="1"/>
</dbReference>
<dbReference type="InParanoid" id="B3RRI0"/>
<name>B3RRI0_TRIAD</name>
<dbReference type="SMART" id="SM00875">
    <property type="entry name" value="BACK"/>
    <property type="match status" value="1"/>
</dbReference>
<gene>
    <name evidence="3" type="ORF">TRIADDRAFT_37339</name>
</gene>
<dbReference type="SMART" id="SM00225">
    <property type="entry name" value="BTB"/>
    <property type="match status" value="1"/>
</dbReference>
<dbReference type="Pfam" id="PF00651">
    <property type="entry name" value="BTB"/>
    <property type="match status" value="1"/>
</dbReference>
<dbReference type="AlphaFoldDB" id="B3RRI0"/>
<dbReference type="EMBL" id="DS985243">
    <property type="protein sequence ID" value="EDV26879.1"/>
    <property type="molecule type" value="Genomic_DNA"/>
</dbReference>
<dbReference type="InterPro" id="IPR006571">
    <property type="entry name" value="TLDc_dom"/>
</dbReference>